<dbReference type="EMBL" id="LXXM01000226">
    <property type="protein sequence ID" value="PZS87673.1"/>
    <property type="molecule type" value="Genomic_DNA"/>
</dbReference>
<name>A0A2W6HX18_STEMA</name>
<sequence length="98" mass="10446">MSLVSSSLVNPSLGGQPTPGVSVVPEYLAVVQELVERAGLRVLSFAQDGEHVSVVVGFHSQSETVTFKTDRCHYRGRATLRGRLVAIAQRLQAEGGAL</sequence>
<organism evidence="1 2">
    <name type="scientific">Stenotrophomonas maltophilia</name>
    <name type="common">Pseudomonas maltophilia</name>
    <name type="synonym">Xanthomonas maltophilia</name>
    <dbReference type="NCBI Taxonomy" id="40324"/>
    <lineage>
        <taxon>Bacteria</taxon>
        <taxon>Pseudomonadati</taxon>
        <taxon>Pseudomonadota</taxon>
        <taxon>Gammaproteobacteria</taxon>
        <taxon>Lysobacterales</taxon>
        <taxon>Lysobacteraceae</taxon>
        <taxon>Stenotrophomonas</taxon>
        <taxon>Stenotrophomonas maltophilia group</taxon>
    </lineage>
</organism>
<reference evidence="1 2" key="1">
    <citation type="submission" date="2016-05" db="EMBL/GenBank/DDBJ databases">
        <authorList>
            <person name="Lavstsen T."/>
            <person name="Jespersen J.S."/>
        </authorList>
    </citation>
    <scope>NUCLEOTIDE SEQUENCE [LARGE SCALE GENOMIC DNA]</scope>
    <source>
        <strain evidence="1 2">SM-5815</strain>
    </source>
</reference>
<dbReference type="AlphaFoldDB" id="A0A2W6HX18"/>
<gene>
    <name evidence="1" type="ORF">A7X83_01645</name>
</gene>
<evidence type="ECO:0000313" key="1">
    <source>
        <dbReference type="EMBL" id="PZS87673.1"/>
    </source>
</evidence>
<proteinExistence type="predicted"/>
<accession>A0A2W6HX18</accession>
<comment type="caution">
    <text evidence="1">The sequence shown here is derived from an EMBL/GenBank/DDBJ whole genome shotgun (WGS) entry which is preliminary data.</text>
</comment>
<dbReference type="RefSeq" id="WP_111113636.1">
    <property type="nucleotide sequence ID" value="NZ_LXXM01000226.1"/>
</dbReference>
<dbReference type="Proteomes" id="UP000249614">
    <property type="component" value="Unassembled WGS sequence"/>
</dbReference>
<evidence type="ECO:0000313" key="2">
    <source>
        <dbReference type="Proteomes" id="UP000249614"/>
    </source>
</evidence>
<protein>
    <submittedName>
        <fullName evidence="1">Uncharacterized protein</fullName>
    </submittedName>
</protein>